<dbReference type="AlphaFoldDB" id="A0A2N8ZMK5"/>
<evidence type="ECO:0000313" key="1">
    <source>
        <dbReference type="EMBL" id="SON53161.1"/>
    </source>
</evidence>
<protein>
    <submittedName>
        <fullName evidence="1">Uncharacterized protein</fullName>
    </submittedName>
</protein>
<accession>A0A2N8ZMK5</accession>
<dbReference type="EMBL" id="LT960612">
    <property type="protein sequence ID" value="SON53161.1"/>
    <property type="molecule type" value="Genomic_DNA"/>
</dbReference>
<proteinExistence type="predicted"/>
<dbReference type="InterPro" id="IPR043519">
    <property type="entry name" value="NT_sf"/>
</dbReference>
<organism evidence="1 2">
    <name type="scientific">Vibrio tapetis subsp. tapetis</name>
    <dbReference type="NCBI Taxonomy" id="1671868"/>
    <lineage>
        <taxon>Bacteria</taxon>
        <taxon>Pseudomonadati</taxon>
        <taxon>Pseudomonadota</taxon>
        <taxon>Gammaproteobacteria</taxon>
        <taxon>Vibrionales</taxon>
        <taxon>Vibrionaceae</taxon>
        <taxon>Vibrio</taxon>
    </lineage>
</organism>
<name>A0A2N8ZMK5_9VIBR</name>
<evidence type="ECO:0000313" key="2">
    <source>
        <dbReference type="Proteomes" id="UP000235828"/>
    </source>
</evidence>
<dbReference type="KEGG" id="vta:B1550"/>
<sequence>MPNNSLLLKRLDEIGTSLKDSGKALALLGLGSVGTETHRLDNYSDLDFFVIVKPNQKQVFLESLWWLESVQDISYQVRNTVDGYKVLMSDDIFCEFAVFEADELDNIPFTAGRLVWQDSQFDDACCTPKNCPEPQDTTDLDWVLGEALTNLYVAICRYSRGEKLSAMRFCQSFALDRLIDLVNRIETPKDGNIDVFVADRRLENRYPNFAQSLPTFAQGYERTPQSILAQLDFLDTHFNVNPAMRSLIVKLCSAKS</sequence>
<dbReference type="Gene3D" id="3.30.460.10">
    <property type="entry name" value="Beta Polymerase, domain 2"/>
    <property type="match status" value="1"/>
</dbReference>
<keyword evidence="2" id="KW-1185">Reference proteome</keyword>
<reference evidence="1 2" key="1">
    <citation type="submission" date="2017-10" db="EMBL/GenBank/DDBJ databases">
        <authorList>
            <person name="Banno H."/>
            <person name="Chua N.-H."/>
        </authorList>
    </citation>
    <scope>NUCLEOTIDE SEQUENCE [LARGE SCALE GENOMIC DNA]</scope>
    <source>
        <strain evidence="1">Vibrio tapetis CECT4600</strain>
    </source>
</reference>
<gene>
    <name evidence="1" type="ORF">VTAP4600_B1550</name>
</gene>
<dbReference type="RefSeq" id="WP_231897948.1">
    <property type="nucleotide sequence ID" value="NZ_LT960612.1"/>
</dbReference>
<dbReference type="Proteomes" id="UP000235828">
    <property type="component" value="Chromosome B"/>
</dbReference>